<feature type="compositionally biased region" description="Low complexity" evidence="1">
    <location>
        <begin position="23"/>
        <end position="33"/>
    </location>
</feature>
<feature type="region of interest" description="Disordered" evidence="1">
    <location>
        <begin position="1"/>
        <end position="42"/>
    </location>
</feature>
<dbReference type="PhylomeDB" id="T1IN63"/>
<dbReference type="eggNOG" id="KOG0017">
    <property type="taxonomic scope" value="Eukaryota"/>
</dbReference>
<keyword evidence="3" id="KW-1185">Reference proteome</keyword>
<dbReference type="OMA" id="EVWITDI"/>
<name>T1IN63_STRMM</name>
<dbReference type="AlphaFoldDB" id="T1IN63"/>
<reference evidence="3" key="1">
    <citation type="submission" date="2011-05" db="EMBL/GenBank/DDBJ databases">
        <authorList>
            <person name="Richards S.R."/>
            <person name="Qu J."/>
            <person name="Jiang H."/>
            <person name="Jhangiani S.N."/>
            <person name="Agravi P."/>
            <person name="Goodspeed R."/>
            <person name="Gross S."/>
            <person name="Mandapat C."/>
            <person name="Jackson L."/>
            <person name="Mathew T."/>
            <person name="Pu L."/>
            <person name="Thornton R."/>
            <person name="Saada N."/>
            <person name="Wilczek-Boney K.B."/>
            <person name="Lee S."/>
            <person name="Kovar C."/>
            <person name="Wu Y."/>
            <person name="Scherer S.E."/>
            <person name="Worley K.C."/>
            <person name="Muzny D.M."/>
            <person name="Gibbs R."/>
        </authorList>
    </citation>
    <scope>NUCLEOTIDE SEQUENCE</scope>
    <source>
        <strain evidence="3">Brora</strain>
    </source>
</reference>
<dbReference type="HOGENOM" id="CLU_088049_0_0_1"/>
<dbReference type="STRING" id="126957.T1IN63"/>
<organism evidence="2 3">
    <name type="scientific">Strigamia maritima</name>
    <name type="common">European centipede</name>
    <name type="synonym">Geophilus maritimus</name>
    <dbReference type="NCBI Taxonomy" id="126957"/>
    <lineage>
        <taxon>Eukaryota</taxon>
        <taxon>Metazoa</taxon>
        <taxon>Ecdysozoa</taxon>
        <taxon>Arthropoda</taxon>
        <taxon>Myriapoda</taxon>
        <taxon>Chilopoda</taxon>
        <taxon>Pleurostigmophora</taxon>
        <taxon>Geophilomorpha</taxon>
        <taxon>Linotaeniidae</taxon>
        <taxon>Strigamia</taxon>
    </lineage>
</organism>
<proteinExistence type="predicted"/>
<evidence type="ECO:0000256" key="1">
    <source>
        <dbReference type="SAM" id="MobiDB-lite"/>
    </source>
</evidence>
<reference evidence="2" key="2">
    <citation type="submission" date="2015-02" db="UniProtKB">
        <authorList>
            <consortium name="EnsemblMetazoa"/>
        </authorList>
    </citation>
    <scope>IDENTIFICATION</scope>
</reference>
<dbReference type="PANTHER" id="PTHR33244:SF3">
    <property type="entry name" value="PEPTIDASE A2 DOMAIN-CONTAINING PROTEIN"/>
    <property type="match status" value="1"/>
</dbReference>
<feature type="compositionally biased region" description="Basic residues" evidence="1">
    <location>
        <begin position="266"/>
        <end position="276"/>
    </location>
</feature>
<dbReference type="Proteomes" id="UP000014500">
    <property type="component" value="Unassembled WGS sequence"/>
</dbReference>
<feature type="region of interest" description="Disordered" evidence="1">
    <location>
        <begin position="192"/>
        <end position="276"/>
    </location>
</feature>
<feature type="compositionally biased region" description="Basic and acidic residues" evidence="1">
    <location>
        <begin position="220"/>
        <end position="243"/>
    </location>
</feature>
<dbReference type="EMBL" id="JH431147">
    <property type="status" value="NOT_ANNOTATED_CDS"/>
    <property type="molecule type" value="Genomic_DNA"/>
</dbReference>
<sequence>MTWTKRSLHMCGSPPTVFRHPTSASNRSSSRNAPMTSDNPEVVYSDNGTHFGPLLTSVKIVKRSLKKADDGYRALQLYRSTPLANGFSPAKLLNGRAIRTSVPVISTKLNPKTPDRETIFKKEDIRRNAQKSDYDRRYRARDLALLNVGDTVWIVDLQRQGSVVSLDSAPRSYIITSNGRSIRRNRFHLQLLPSSQPDGEDGEEDVDNTPVGNETMITNEPERSTTIDEADPDVRDGTEKQEYTTDAETAPLPPVPAPTYVTRSGRTVKPRIIHDA</sequence>
<feature type="compositionally biased region" description="Acidic residues" evidence="1">
    <location>
        <begin position="198"/>
        <end position="207"/>
    </location>
</feature>
<dbReference type="EnsemblMetazoa" id="SMAR002439-RA">
    <property type="protein sequence ID" value="SMAR002439-PA"/>
    <property type="gene ID" value="SMAR002439"/>
</dbReference>
<accession>T1IN63</accession>
<dbReference type="PANTHER" id="PTHR33244">
    <property type="entry name" value="INTEGRASE CATALYTIC DOMAIN-CONTAINING PROTEIN-RELATED"/>
    <property type="match status" value="1"/>
</dbReference>
<protein>
    <submittedName>
        <fullName evidence="2">Uncharacterized protein</fullName>
    </submittedName>
</protein>
<evidence type="ECO:0000313" key="2">
    <source>
        <dbReference type="EnsemblMetazoa" id="SMAR002439-PA"/>
    </source>
</evidence>
<evidence type="ECO:0000313" key="3">
    <source>
        <dbReference type="Proteomes" id="UP000014500"/>
    </source>
</evidence>